<evidence type="ECO:0000256" key="1">
    <source>
        <dbReference type="SAM" id="MobiDB-lite"/>
    </source>
</evidence>
<name>A0A9W9C3G0_9PLEO</name>
<accession>A0A9W9C3G0</accession>
<feature type="compositionally biased region" description="Polar residues" evidence="1">
    <location>
        <begin position="543"/>
        <end position="552"/>
    </location>
</feature>
<dbReference type="InterPro" id="IPR044926">
    <property type="entry name" value="RGS_subdomain_2"/>
</dbReference>
<dbReference type="AlphaFoldDB" id="A0A9W9C3G0"/>
<protein>
    <recommendedName>
        <fullName evidence="5">RGS domain-containing protein</fullName>
    </recommendedName>
</protein>
<feature type="transmembrane region" description="Helical" evidence="2">
    <location>
        <begin position="283"/>
        <end position="302"/>
    </location>
</feature>
<feature type="transmembrane region" description="Helical" evidence="2">
    <location>
        <begin position="20"/>
        <end position="43"/>
    </location>
</feature>
<reference evidence="3" key="1">
    <citation type="submission" date="2022-10" db="EMBL/GenBank/DDBJ databases">
        <title>Tapping the CABI collections for fungal endophytes: first genome assemblies for Collariella, Neodidymelliopsis, Ascochyta clinopodiicola, Didymella pomorum, Didymosphaeria variabile, Neocosmospora piperis and Neocucurbitaria cava.</title>
        <authorList>
            <person name="Hill R."/>
        </authorList>
    </citation>
    <scope>NUCLEOTIDE SEQUENCE</scope>
    <source>
        <strain evidence="3">IMI 360193</strain>
    </source>
</reference>
<dbReference type="Gene3D" id="1.10.167.10">
    <property type="entry name" value="Regulator of G-protein Signalling 4, domain 2"/>
    <property type="match status" value="1"/>
</dbReference>
<feature type="transmembrane region" description="Helical" evidence="2">
    <location>
        <begin position="247"/>
        <end position="271"/>
    </location>
</feature>
<organism evidence="3 4">
    <name type="scientific">Didymella glomerata</name>
    <dbReference type="NCBI Taxonomy" id="749621"/>
    <lineage>
        <taxon>Eukaryota</taxon>
        <taxon>Fungi</taxon>
        <taxon>Dikarya</taxon>
        <taxon>Ascomycota</taxon>
        <taxon>Pezizomycotina</taxon>
        <taxon>Dothideomycetes</taxon>
        <taxon>Pleosporomycetidae</taxon>
        <taxon>Pleosporales</taxon>
        <taxon>Pleosporineae</taxon>
        <taxon>Didymellaceae</taxon>
        <taxon>Didymella</taxon>
    </lineage>
</organism>
<dbReference type="OrthoDB" id="5313079at2759"/>
<dbReference type="SUPFAM" id="SSF48097">
    <property type="entry name" value="Regulator of G-protein signaling, RGS"/>
    <property type="match status" value="1"/>
</dbReference>
<keyword evidence="2" id="KW-1133">Transmembrane helix</keyword>
<keyword evidence="2" id="KW-0812">Transmembrane</keyword>
<evidence type="ECO:0000313" key="3">
    <source>
        <dbReference type="EMBL" id="KAJ4341622.1"/>
    </source>
</evidence>
<feature type="transmembrane region" description="Helical" evidence="2">
    <location>
        <begin position="216"/>
        <end position="235"/>
    </location>
</feature>
<comment type="caution">
    <text evidence="3">The sequence shown here is derived from an EMBL/GenBank/DDBJ whole genome shotgun (WGS) entry which is preliminary data.</text>
</comment>
<proteinExistence type="predicted"/>
<dbReference type="EMBL" id="JAPEUV010000010">
    <property type="protein sequence ID" value="KAJ4341622.1"/>
    <property type="molecule type" value="Genomic_DNA"/>
</dbReference>
<feature type="compositionally biased region" description="Basic and acidic residues" evidence="1">
    <location>
        <begin position="529"/>
        <end position="541"/>
    </location>
</feature>
<dbReference type="InterPro" id="IPR036305">
    <property type="entry name" value="RGS_sf"/>
</dbReference>
<evidence type="ECO:0000256" key="2">
    <source>
        <dbReference type="SAM" id="Phobius"/>
    </source>
</evidence>
<keyword evidence="4" id="KW-1185">Reference proteome</keyword>
<keyword evidence="2" id="KW-0472">Membrane</keyword>
<evidence type="ECO:0008006" key="5">
    <source>
        <dbReference type="Google" id="ProtNLM"/>
    </source>
</evidence>
<feature type="transmembrane region" description="Helical" evidence="2">
    <location>
        <begin position="90"/>
        <end position="111"/>
    </location>
</feature>
<gene>
    <name evidence="3" type="ORF">N0V87_001637</name>
</gene>
<dbReference type="Proteomes" id="UP001140562">
    <property type="component" value="Unassembled WGS sequence"/>
</dbReference>
<feature type="transmembrane region" description="Helical" evidence="2">
    <location>
        <begin position="158"/>
        <end position="179"/>
    </location>
</feature>
<sequence>MDGITIYNFPAQPPNWDRVGIFFVTFAAVWTTIVASGMVFCLWNRHIPALKIRSLPLAFAGITLLHLYWCMAQIVYPIGGTMPMAIAYTVQYFIMGTWFPLGIALFHAANLKFLRVVEMQKQFESSAPQTRIRAGEGRTQSHRSWMGRWRSIKAENKVLVLIGVAMVCQVALTTGMWIACEKYHPGLGVPGTEITGATLPEQLIDLGRGWEWWPSVLWQFVWMWMVAPFLIWRAWGIHDTLGWRTQTIGACLSGLHATPMFLIASYCSVFYTSGINSYFPPSQWIHLNTMFIEVFTVFIPAYQVLKHWRFQRAAAAARKMSSTSSLATTLHVHPTSKAHSEGKGSMIELIDRNSSVEYLQSGDRLMTMTALTRVLSENPAPLQDFSARCDFSGENIAFLTRLLKWKQFYPIAERKQAFDAALRLYIDFISPRDADFPLNLSSPQLKTLESMFESAARAVCGEVSVESALPFAEPSNTAMSTSPSETGWLQYQGEVPDAFYEGVFDDAKEHIESLVLTNTWPKFVKEMRERRRSSVDSERSAGSDGSNGSSRTVVSRITKFVAGLRQ</sequence>
<feature type="region of interest" description="Disordered" evidence="1">
    <location>
        <begin position="529"/>
        <end position="552"/>
    </location>
</feature>
<feature type="transmembrane region" description="Helical" evidence="2">
    <location>
        <begin position="55"/>
        <end position="78"/>
    </location>
</feature>
<evidence type="ECO:0000313" key="4">
    <source>
        <dbReference type="Proteomes" id="UP001140562"/>
    </source>
</evidence>